<dbReference type="RefSeq" id="WP_031383435.1">
    <property type="nucleotide sequence ID" value="NZ_BAABKI010000028.1"/>
</dbReference>
<comment type="caution">
    <text evidence="2">The sequence shown here is derived from an EMBL/GenBank/DDBJ whole genome shotgun (WGS) entry which is preliminary data.</text>
</comment>
<dbReference type="Gene3D" id="2.60.120.590">
    <property type="entry name" value="Alpha-ketoglutarate-dependent dioxygenase AlkB-like"/>
    <property type="match status" value="1"/>
</dbReference>
<reference evidence="3" key="1">
    <citation type="journal article" date="2019" name="Int. J. Syst. Evol. Microbiol.">
        <title>The Global Catalogue of Microorganisms (GCM) 10K type strain sequencing project: providing services to taxonomists for standard genome sequencing and annotation.</title>
        <authorList>
            <consortium name="The Broad Institute Genomics Platform"/>
            <consortium name="The Broad Institute Genome Sequencing Center for Infectious Disease"/>
            <person name="Wu L."/>
            <person name="Ma J."/>
        </authorList>
    </citation>
    <scope>NUCLEOTIDE SEQUENCE [LARGE SCALE GENOMIC DNA]</scope>
    <source>
        <strain evidence="3">JCM 18472</strain>
    </source>
</reference>
<organism evidence="2 3">
    <name type="scientific">Modicisalibacter zincidurans</name>
    <dbReference type="NCBI Taxonomy" id="1178777"/>
    <lineage>
        <taxon>Bacteria</taxon>
        <taxon>Pseudomonadati</taxon>
        <taxon>Pseudomonadota</taxon>
        <taxon>Gammaproteobacteria</taxon>
        <taxon>Oceanospirillales</taxon>
        <taxon>Halomonadaceae</taxon>
        <taxon>Modicisalibacter</taxon>
    </lineage>
</organism>
<dbReference type="InterPro" id="IPR005123">
    <property type="entry name" value="Oxoglu/Fe-dep_dioxygenase_dom"/>
</dbReference>
<keyword evidence="2" id="KW-0223">Dioxygenase</keyword>
<evidence type="ECO:0000259" key="1">
    <source>
        <dbReference type="PROSITE" id="PS51471"/>
    </source>
</evidence>
<dbReference type="Proteomes" id="UP001500074">
    <property type="component" value="Unassembled WGS sequence"/>
</dbReference>
<dbReference type="Pfam" id="PF13532">
    <property type="entry name" value="2OG-FeII_Oxy_2"/>
    <property type="match status" value="1"/>
</dbReference>
<keyword evidence="2" id="KW-0560">Oxidoreductase</keyword>
<dbReference type="SUPFAM" id="SSF51197">
    <property type="entry name" value="Clavaminate synthase-like"/>
    <property type="match status" value="1"/>
</dbReference>
<keyword evidence="3" id="KW-1185">Reference proteome</keyword>
<name>A0ABP9RIZ1_9GAMM</name>
<proteinExistence type="predicted"/>
<evidence type="ECO:0000313" key="3">
    <source>
        <dbReference type="Proteomes" id="UP001500074"/>
    </source>
</evidence>
<accession>A0ABP9RIZ1</accession>
<dbReference type="EMBL" id="BAABKI010000028">
    <property type="protein sequence ID" value="GAA5178580.1"/>
    <property type="molecule type" value="Genomic_DNA"/>
</dbReference>
<evidence type="ECO:0000313" key="2">
    <source>
        <dbReference type="EMBL" id="GAA5178580.1"/>
    </source>
</evidence>
<dbReference type="GO" id="GO:0051213">
    <property type="term" value="F:dioxygenase activity"/>
    <property type="evidence" value="ECO:0007669"/>
    <property type="project" value="UniProtKB-KW"/>
</dbReference>
<sequence>MPFIATSGWEVLLSRPPLLLYRHCLDAERADALLARLERELEWQRPELTLYGRRRPIPRSQVWMGDPEASYRYSQRDFQPEAWHPAVRELGDRVQSRVAEHDPDVRFNSVLINRYASGDERMGWHSDDEPELGSAPLVAALSLGAERPLRFRHRHEPRQAFNVWLPHASLLLMGRGCQRVLQHALLPRAIPGVRLSLTFRQVHGPGTPPST</sequence>
<dbReference type="PROSITE" id="PS51471">
    <property type="entry name" value="FE2OG_OXY"/>
    <property type="match status" value="1"/>
</dbReference>
<protein>
    <submittedName>
        <fullName evidence="2">Alpha-ketoglutarate-dependent dioxygenase AlkB</fullName>
    </submittedName>
</protein>
<feature type="domain" description="Fe2OG dioxygenase" evidence="1">
    <location>
        <begin position="106"/>
        <end position="203"/>
    </location>
</feature>
<dbReference type="InterPro" id="IPR032854">
    <property type="entry name" value="ALKBH3"/>
</dbReference>
<dbReference type="PANTHER" id="PTHR31212:SF4">
    <property type="entry name" value="ALPHA-KETOGLUTARATE-DEPENDENT DIOXYGENASE ALKB HOMOLOG 3"/>
    <property type="match status" value="1"/>
</dbReference>
<gene>
    <name evidence="2" type="ORF">GCM10023342_29420</name>
</gene>
<dbReference type="PANTHER" id="PTHR31212">
    <property type="entry name" value="ALPHA-KETOGLUTARATE-DEPENDENT DIOXYGENASE ALKB HOMOLOG 3"/>
    <property type="match status" value="1"/>
</dbReference>
<dbReference type="InterPro" id="IPR027450">
    <property type="entry name" value="AlkB-like"/>
</dbReference>
<dbReference type="InterPro" id="IPR037151">
    <property type="entry name" value="AlkB-like_sf"/>
</dbReference>